<dbReference type="EMBL" id="JSYN01000002">
    <property type="protein sequence ID" value="KIA96761.1"/>
    <property type="molecule type" value="Genomic_DNA"/>
</dbReference>
<gene>
    <name evidence="6" type="ORF">OC25_02265</name>
</gene>
<dbReference type="InterPro" id="IPR036388">
    <property type="entry name" value="WH-like_DNA-bd_sf"/>
</dbReference>
<evidence type="ECO:0000256" key="1">
    <source>
        <dbReference type="ARBA" id="ARBA00023015"/>
    </source>
</evidence>
<dbReference type="CDD" id="cd00038">
    <property type="entry name" value="CAP_ED"/>
    <property type="match status" value="1"/>
</dbReference>
<evidence type="ECO:0000259" key="5">
    <source>
        <dbReference type="PROSITE" id="PS51063"/>
    </source>
</evidence>
<dbReference type="InterPro" id="IPR012318">
    <property type="entry name" value="HTH_CRP"/>
</dbReference>
<dbReference type="PANTHER" id="PTHR24567">
    <property type="entry name" value="CRP FAMILY TRANSCRIPTIONAL REGULATORY PROTEIN"/>
    <property type="match status" value="1"/>
</dbReference>
<protein>
    <submittedName>
        <fullName evidence="6">Crp/Fnr family transcriptional regulator</fullName>
    </submittedName>
</protein>
<keyword evidence="3" id="KW-0804">Transcription</keyword>
<evidence type="ECO:0000259" key="4">
    <source>
        <dbReference type="PROSITE" id="PS50042"/>
    </source>
</evidence>
<dbReference type="Gene3D" id="2.60.120.10">
    <property type="entry name" value="Jelly Rolls"/>
    <property type="match status" value="1"/>
</dbReference>
<keyword evidence="2" id="KW-0238">DNA-binding</keyword>
<name>A0A0C1DGJ2_9SPHI</name>
<dbReference type="OrthoDB" id="9776746at2"/>
<dbReference type="SUPFAM" id="SSF46785">
    <property type="entry name" value="Winged helix' DNA-binding domain"/>
    <property type="match status" value="1"/>
</dbReference>
<dbReference type="PROSITE" id="PS50042">
    <property type="entry name" value="CNMP_BINDING_3"/>
    <property type="match status" value="1"/>
</dbReference>
<proteinExistence type="predicted"/>
<dbReference type="Gene3D" id="1.10.10.10">
    <property type="entry name" value="Winged helix-like DNA-binding domain superfamily/Winged helix DNA-binding domain"/>
    <property type="match status" value="1"/>
</dbReference>
<dbReference type="GO" id="GO:0003677">
    <property type="term" value="F:DNA binding"/>
    <property type="evidence" value="ECO:0007669"/>
    <property type="project" value="UniProtKB-KW"/>
</dbReference>
<sequence length="210" mass="24610">MVVAEYIDRLFTQFEPSLKEILTNNATLRDFKIGDMLMQTGQNMRSTVIIVEGTVKLYREGEDGQEFFMYYLQPGNACALSMICATKQQTSQVMAKAIQQTKALMIPIVLMDQLMRDYKTWYYFVIETYRTRFEELLFVIDNIAFKAMDERLAFYLKKQAADLSTKQLHLTHNQIASDLNTSREVISRLLKKMEQSGQIKMQRNYIEYLI</sequence>
<reference evidence="6 7" key="1">
    <citation type="submission" date="2014-10" db="EMBL/GenBank/DDBJ databases">
        <title>Pedobacter Kyungheensis.</title>
        <authorList>
            <person name="Anderson B.M."/>
            <person name="Newman J.D."/>
        </authorList>
    </citation>
    <scope>NUCLEOTIDE SEQUENCE [LARGE SCALE GENOMIC DNA]</scope>
    <source>
        <strain evidence="6 7">KACC 16221</strain>
    </source>
</reference>
<keyword evidence="7" id="KW-1185">Reference proteome</keyword>
<dbReference type="SUPFAM" id="SSF51206">
    <property type="entry name" value="cAMP-binding domain-like"/>
    <property type="match status" value="1"/>
</dbReference>
<evidence type="ECO:0000256" key="3">
    <source>
        <dbReference type="ARBA" id="ARBA00023163"/>
    </source>
</evidence>
<evidence type="ECO:0000313" key="6">
    <source>
        <dbReference type="EMBL" id="KIA96761.1"/>
    </source>
</evidence>
<evidence type="ECO:0000256" key="2">
    <source>
        <dbReference type="ARBA" id="ARBA00023125"/>
    </source>
</evidence>
<evidence type="ECO:0000313" key="7">
    <source>
        <dbReference type="Proteomes" id="UP000031246"/>
    </source>
</evidence>
<dbReference type="PANTHER" id="PTHR24567:SF26">
    <property type="entry name" value="REGULATORY PROTEIN YEIL"/>
    <property type="match status" value="1"/>
</dbReference>
<dbReference type="SMART" id="SM00419">
    <property type="entry name" value="HTH_CRP"/>
    <property type="match status" value="1"/>
</dbReference>
<feature type="domain" description="Cyclic nucleotide-binding" evidence="4">
    <location>
        <begin position="10"/>
        <end position="97"/>
    </location>
</feature>
<dbReference type="InterPro" id="IPR018490">
    <property type="entry name" value="cNMP-bd_dom_sf"/>
</dbReference>
<comment type="caution">
    <text evidence="6">The sequence shown here is derived from an EMBL/GenBank/DDBJ whole genome shotgun (WGS) entry which is preliminary data.</text>
</comment>
<dbReference type="InterPro" id="IPR036390">
    <property type="entry name" value="WH_DNA-bd_sf"/>
</dbReference>
<dbReference type="Pfam" id="PF13545">
    <property type="entry name" value="HTH_Crp_2"/>
    <property type="match status" value="1"/>
</dbReference>
<dbReference type="GO" id="GO:0003700">
    <property type="term" value="F:DNA-binding transcription factor activity"/>
    <property type="evidence" value="ECO:0007669"/>
    <property type="project" value="TreeGrafter"/>
</dbReference>
<dbReference type="InterPro" id="IPR000595">
    <property type="entry name" value="cNMP-bd_dom"/>
</dbReference>
<accession>A0A0C1DGJ2</accession>
<dbReference type="InterPro" id="IPR050397">
    <property type="entry name" value="Env_Response_Regulators"/>
</dbReference>
<dbReference type="Pfam" id="PF00027">
    <property type="entry name" value="cNMP_binding"/>
    <property type="match status" value="1"/>
</dbReference>
<keyword evidence="1" id="KW-0805">Transcription regulation</keyword>
<dbReference type="AlphaFoldDB" id="A0A0C1DGJ2"/>
<feature type="domain" description="HTH crp-type" evidence="5">
    <location>
        <begin position="146"/>
        <end position="210"/>
    </location>
</feature>
<dbReference type="PROSITE" id="PS51063">
    <property type="entry name" value="HTH_CRP_2"/>
    <property type="match status" value="1"/>
</dbReference>
<organism evidence="6 7">
    <name type="scientific">Pedobacter kyungheensis</name>
    <dbReference type="NCBI Taxonomy" id="1069985"/>
    <lineage>
        <taxon>Bacteria</taxon>
        <taxon>Pseudomonadati</taxon>
        <taxon>Bacteroidota</taxon>
        <taxon>Sphingobacteriia</taxon>
        <taxon>Sphingobacteriales</taxon>
        <taxon>Sphingobacteriaceae</taxon>
        <taxon>Pedobacter</taxon>
    </lineage>
</organism>
<dbReference type="GO" id="GO:0005829">
    <property type="term" value="C:cytosol"/>
    <property type="evidence" value="ECO:0007669"/>
    <property type="project" value="TreeGrafter"/>
</dbReference>
<dbReference type="InterPro" id="IPR014710">
    <property type="entry name" value="RmlC-like_jellyroll"/>
</dbReference>
<dbReference type="Proteomes" id="UP000031246">
    <property type="component" value="Unassembled WGS sequence"/>
</dbReference>